<comment type="caution">
    <text evidence="3">The sequence shown here is derived from an EMBL/GenBank/DDBJ whole genome shotgun (WGS) entry which is preliminary data.</text>
</comment>
<dbReference type="PIRSF" id="PIRSF028069">
    <property type="entry name" value="UCP028069"/>
    <property type="match status" value="1"/>
</dbReference>
<dbReference type="InterPro" id="IPR016866">
    <property type="entry name" value="UCP028069"/>
</dbReference>
<protein>
    <submittedName>
        <fullName evidence="3">TonB system biopolymer transport component Chromosome segregation ATPase</fullName>
    </submittedName>
</protein>
<feature type="signal peptide" evidence="2">
    <location>
        <begin position="1"/>
        <end position="27"/>
    </location>
</feature>
<organism evidence="3 4">
    <name type="scientific">Vibrio nigripulchritudo SOn1</name>
    <dbReference type="NCBI Taxonomy" id="1238450"/>
    <lineage>
        <taxon>Bacteria</taxon>
        <taxon>Pseudomonadati</taxon>
        <taxon>Pseudomonadota</taxon>
        <taxon>Gammaproteobacteria</taxon>
        <taxon>Vibrionales</taxon>
        <taxon>Vibrionaceae</taxon>
        <taxon>Vibrio</taxon>
    </lineage>
</organism>
<sequence>MKDIVSKGVKALAVTIAAMSVSTTSLADDLDKARAIEKKTNKTMQKAQANVDANVEASFTLQSEIEQLETQIENLTLYRNHLRKLVTSQNTELDSLEQQLKDIEGTRQGIVPLMYRMIDGLESVLTSDVPLRQEARQKRLDDIKLLMGRADVAEAEKYRRILEAYQIEIDYGTKLGAYPAEIELNDGVRQVEQLYFGRVSLVSRSLDNQKYWVWRQQNKTWEELPKEKGIEINKAFAMAAKQQAPSVVTLPLSITTSEKEL</sequence>
<dbReference type="Pfam" id="PF11932">
    <property type="entry name" value="DUF3450"/>
    <property type="match status" value="1"/>
</dbReference>
<evidence type="ECO:0000256" key="2">
    <source>
        <dbReference type="SAM" id="SignalP"/>
    </source>
</evidence>
<gene>
    <name evidence="3" type="ORF">VIBNISOn1_1550035</name>
</gene>
<keyword evidence="1" id="KW-0175">Coiled coil</keyword>
<evidence type="ECO:0000313" key="3">
    <source>
        <dbReference type="EMBL" id="CCO45741.1"/>
    </source>
</evidence>
<reference evidence="3 4" key="1">
    <citation type="journal article" date="2013" name="ISME J.">
        <title>Comparative genomics of pathogenic lineages of Vibrio nigripulchritudo identifies virulence-associated traits.</title>
        <authorList>
            <person name="Goudenege D."/>
            <person name="Labreuche Y."/>
            <person name="Krin E."/>
            <person name="Ansquer D."/>
            <person name="Mangenot S."/>
            <person name="Calteau A."/>
            <person name="Medigue C."/>
            <person name="Mazel D."/>
            <person name="Polz M.F."/>
            <person name="Le Roux F."/>
        </authorList>
    </citation>
    <scope>NUCLEOTIDE SEQUENCE [LARGE SCALE GENOMIC DNA]</scope>
    <source>
        <strain evidence="3 4">SOn1</strain>
    </source>
</reference>
<name>A0AAV2VMG7_9VIBR</name>
<dbReference type="AlphaFoldDB" id="A0AAV2VMG7"/>
<dbReference type="EMBL" id="CAOF01000063">
    <property type="protein sequence ID" value="CCO45741.1"/>
    <property type="molecule type" value="Genomic_DNA"/>
</dbReference>
<keyword evidence="2" id="KW-0732">Signal</keyword>
<feature type="coiled-coil region" evidence="1">
    <location>
        <begin position="30"/>
        <end position="106"/>
    </location>
</feature>
<dbReference type="Proteomes" id="UP000018211">
    <property type="component" value="Unassembled WGS sequence"/>
</dbReference>
<proteinExistence type="predicted"/>
<evidence type="ECO:0000256" key="1">
    <source>
        <dbReference type="SAM" id="Coils"/>
    </source>
</evidence>
<evidence type="ECO:0000313" key="4">
    <source>
        <dbReference type="Proteomes" id="UP000018211"/>
    </source>
</evidence>
<feature type="chain" id="PRO_5043483682" evidence="2">
    <location>
        <begin position="28"/>
        <end position="261"/>
    </location>
</feature>
<dbReference type="RefSeq" id="WP_022611112.1">
    <property type="nucleotide sequence ID" value="NZ_LK391965.1"/>
</dbReference>
<accession>A0AAV2VMG7</accession>